<dbReference type="Gene3D" id="3.30.1360.120">
    <property type="entry name" value="Probable tRNA modification gtpase trme, domain 1"/>
    <property type="match status" value="1"/>
</dbReference>
<gene>
    <name evidence="3" type="primary">gcvT_3</name>
    <name evidence="3" type="ORF">MCHLDSM_00243</name>
</gene>
<reference evidence="3 4" key="1">
    <citation type="journal article" date="2015" name="Genome Biol. Evol.">
        <title>Characterization of Three Mycobacterium spp. with Potential Use in Bioremediation by Genome Sequencing and Comparative Genomics.</title>
        <authorList>
            <person name="Das S."/>
            <person name="Pettersson B.M."/>
            <person name="Behra P.R."/>
            <person name="Ramesh M."/>
            <person name="Dasgupta S."/>
            <person name="Bhattacharya A."/>
            <person name="Kirsebom L.A."/>
        </authorList>
    </citation>
    <scope>NUCLEOTIDE SEQUENCE [LARGE SCALE GENOMIC DNA]</scope>
    <source>
        <strain evidence="3 4">DSM 43826</strain>
    </source>
</reference>
<feature type="domain" description="GCVT N-terminal" evidence="2">
    <location>
        <begin position="40"/>
        <end position="260"/>
    </location>
</feature>
<keyword evidence="3" id="KW-0489">Methyltransferase</keyword>
<comment type="caution">
    <text evidence="3">The sequence shown here is derived from an EMBL/GenBank/DDBJ whole genome shotgun (WGS) entry which is preliminary data.</text>
</comment>
<evidence type="ECO:0000313" key="3">
    <source>
        <dbReference type="EMBL" id="KMO83783.1"/>
    </source>
</evidence>
<protein>
    <submittedName>
        <fullName evidence="3">Aminomethyltransferase</fullName>
        <ecNumber evidence="3">2.1.2.10</ecNumber>
    </submittedName>
</protein>
<dbReference type="InterPro" id="IPR028896">
    <property type="entry name" value="GcvT/YgfZ/DmdA"/>
</dbReference>
<accession>A0A0J6WNV1</accession>
<evidence type="ECO:0000256" key="1">
    <source>
        <dbReference type="PIRSR" id="PIRSR006487-1"/>
    </source>
</evidence>
<dbReference type="PANTHER" id="PTHR43757:SF2">
    <property type="entry name" value="AMINOMETHYLTRANSFERASE, MITOCHONDRIAL"/>
    <property type="match status" value="1"/>
</dbReference>
<organism evidence="3 4">
    <name type="scientific">Mycolicibacterium chlorophenolicum</name>
    <dbReference type="NCBI Taxonomy" id="37916"/>
    <lineage>
        <taxon>Bacteria</taxon>
        <taxon>Bacillati</taxon>
        <taxon>Actinomycetota</taxon>
        <taxon>Actinomycetes</taxon>
        <taxon>Mycobacteriales</taxon>
        <taxon>Mycobacteriaceae</taxon>
        <taxon>Mycolicibacterium</taxon>
    </lineage>
</organism>
<dbReference type="SMR" id="A0A0J6WNV1"/>
<keyword evidence="3" id="KW-0808">Transferase</keyword>
<dbReference type="GO" id="GO:0032259">
    <property type="term" value="P:methylation"/>
    <property type="evidence" value="ECO:0007669"/>
    <property type="project" value="UniProtKB-KW"/>
</dbReference>
<dbReference type="PANTHER" id="PTHR43757">
    <property type="entry name" value="AMINOMETHYLTRANSFERASE"/>
    <property type="match status" value="1"/>
</dbReference>
<dbReference type="GO" id="GO:0008168">
    <property type="term" value="F:methyltransferase activity"/>
    <property type="evidence" value="ECO:0007669"/>
    <property type="project" value="UniProtKB-KW"/>
</dbReference>
<dbReference type="GO" id="GO:0004047">
    <property type="term" value="F:aminomethyltransferase activity"/>
    <property type="evidence" value="ECO:0007669"/>
    <property type="project" value="UniProtKB-EC"/>
</dbReference>
<dbReference type="EMBL" id="JYNL01000002">
    <property type="protein sequence ID" value="KMO83783.1"/>
    <property type="molecule type" value="Genomic_DNA"/>
</dbReference>
<dbReference type="AlphaFoldDB" id="A0A0J6WNV1"/>
<keyword evidence="4" id="KW-1185">Reference proteome</keyword>
<dbReference type="InterPro" id="IPR006222">
    <property type="entry name" value="GCVT_N"/>
</dbReference>
<dbReference type="EC" id="2.1.2.10" evidence="3"/>
<name>A0A0J6WNV1_9MYCO</name>
<dbReference type="PATRIC" id="fig|37916.4.peg.257"/>
<dbReference type="Proteomes" id="UP000036513">
    <property type="component" value="Unassembled WGS sequence"/>
</dbReference>
<evidence type="ECO:0000259" key="2">
    <source>
        <dbReference type="Pfam" id="PF01571"/>
    </source>
</evidence>
<evidence type="ECO:0000313" key="4">
    <source>
        <dbReference type="Proteomes" id="UP000036513"/>
    </source>
</evidence>
<sequence>MSLETLAGVSLQQLLDQAGNPARMLRSLPALHYKMPFEPEYTTWRDEQRAWKQTSVLYDQSHHMTDLYVKGPDVKRLFSDLAVNSFAGFGKDKAKQFVACNDDGYVISDAILFGFDDDEYVLVGTPVAPNWVQYHAETGDYDVSVVRDERAEANPKGRLTFRYQLNGPSTQKILEKATRGPLEHIRFFNMGRFEIAGTPVRALNHTMAGAPGRELTGLELVGPAEGARAVLDALLEAGAEFGLRQGGSISYVSTTLESGWIPSPIPAIYTDERLADYRKWLPAAGLEGFASIGGSFASDNIEDYYLTPWDLGYGRTVKFDHDFIGREALERRASQPHRRKVWLQWNPEDAARVFADSIYADPAARPMALNLPIASFTHFQFDQVRKDGRMIGLATYSGSTVNIGSLVSLAMIDEAEAVDGADVTLLWGQDPNSPKPNLEPHVQTEIRATISTAPLT</sequence>
<feature type="binding site" evidence="1">
    <location>
        <position position="219"/>
    </location>
    <ligand>
        <name>substrate</name>
    </ligand>
</feature>
<dbReference type="SUPFAM" id="SSF103025">
    <property type="entry name" value="Folate-binding domain"/>
    <property type="match status" value="1"/>
</dbReference>
<dbReference type="Pfam" id="PF01571">
    <property type="entry name" value="GCV_T"/>
    <property type="match status" value="1"/>
</dbReference>
<dbReference type="GO" id="GO:0005829">
    <property type="term" value="C:cytosol"/>
    <property type="evidence" value="ECO:0007669"/>
    <property type="project" value="TreeGrafter"/>
</dbReference>
<dbReference type="InterPro" id="IPR027266">
    <property type="entry name" value="TrmE/GcvT-like"/>
</dbReference>
<proteinExistence type="predicted"/>
<dbReference type="STRING" id="37916.MCHLDSM_00243"/>